<dbReference type="GeneID" id="64975665"/>
<dbReference type="EMBL" id="AP024447">
    <property type="protein sequence ID" value="BCS25660.1"/>
    <property type="molecule type" value="Genomic_DNA"/>
</dbReference>
<dbReference type="InterPro" id="IPR027417">
    <property type="entry name" value="P-loop_NTPase"/>
</dbReference>
<gene>
    <name evidence="1" type="ORF">APUU_50371A</name>
</gene>
<keyword evidence="2" id="KW-1185">Reference proteome</keyword>
<reference evidence="1" key="1">
    <citation type="submission" date="2021-01" db="EMBL/GenBank/DDBJ databases">
        <authorList>
            <consortium name="Aspergillus puulaauensis MK2 genome sequencing consortium"/>
            <person name="Kazuki M."/>
            <person name="Futagami T."/>
        </authorList>
    </citation>
    <scope>NUCLEOTIDE SEQUENCE</scope>
    <source>
        <strain evidence="1">MK2</strain>
    </source>
</reference>
<proteinExistence type="predicted"/>
<dbReference type="KEGG" id="apuu:APUU_50371A"/>
<dbReference type="AlphaFoldDB" id="A0A7R8AQJ0"/>
<dbReference type="SUPFAM" id="SSF52540">
    <property type="entry name" value="P-loop containing nucleoside triphosphate hydrolases"/>
    <property type="match status" value="1"/>
</dbReference>
<evidence type="ECO:0000313" key="2">
    <source>
        <dbReference type="Proteomes" id="UP000654913"/>
    </source>
</evidence>
<protein>
    <submittedName>
        <fullName evidence="1">Uncharacterized protein</fullName>
    </submittedName>
</protein>
<sequence>MVMDALNATAQQLADQAQRFSFFTGLVKPAPQYRFFLVAGKTRPGKSTIVARCTGKDVIVGHELYSCTVSIDTYSYARALSLQREIIDEGTALGETQAGIAVAGDLYKARREHGRQLRDLENDRKS</sequence>
<reference evidence="1" key="2">
    <citation type="submission" date="2021-02" db="EMBL/GenBank/DDBJ databases">
        <title>Aspergillus puulaauensis MK2 genome sequence.</title>
        <authorList>
            <person name="Futagami T."/>
            <person name="Mori K."/>
            <person name="Kadooka C."/>
            <person name="Tanaka T."/>
        </authorList>
    </citation>
    <scope>NUCLEOTIDE SEQUENCE</scope>
    <source>
        <strain evidence="1">MK2</strain>
    </source>
</reference>
<evidence type="ECO:0000313" key="1">
    <source>
        <dbReference type="EMBL" id="BCS25660.1"/>
    </source>
</evidence>
<dbReference type="RefSeq" id="XP_041557854.1">
    <property type="nucleotide sequence ID" value="XM_041705360.1"/>
</dbReference>
<accession>A0A7R8AQJ0</accession>
<dbReference type="OrthoDB" id="8954335at2759"/>
<dbReference type="Proteomes" id="UP000654913">
    <property type="component" value="Chromosome 5"/>
</dbReference>
<organism evidence="1 2">
    <name type="scientific">Aspergillus puulaauensis</name>
    <dbReference type="NCBI Taxonomy" id="1220207"/>
    <lineage>
        <taxon>Eukaryota</taxon>
        <taxon>Fungi</taxon>
        <taxon>Dikarya</taxon>
        <taxon>Ascomycota</taxon>
        <taxon>Pezizomycotina</taxon>
        <taxon>Eurotiomycetes</taxon>
        <taxon>Eurotiomycetidae</taxon>
        <taxon>Eurotiales</taxon>
        <taxon>Aspergillaceae</taxon>
        <taxon>Aspergillus</taxon>
    </lineage>
</organism>
<name>A0A7R8AQJ0_9EURO</name>